<dbReference type="AlphaFoldDB" id="A0A819D0D9"/>
<gene>
    <name evidence="2" type="ORF">FNK824_LOCUS16517</name>
</gene>
<proteinExistence type="predicted"/>
<keyword evidence="1" id="KW-0175">Coiled coil</keyword>
<name>A0A819D0D9_9BILA</name>
<comment type="caution">
    <text evidence="2">The sequence shown here is derived from an EMBL/GenBank/DDBJ whole genome shotgun (WGS) entry which is preliminary data.</text>
</comment>
<accession>A0A819D0D9</accession>
<reference evidence="2" key="1">
    <citation type="submission" date="2021-02" db="EMBL/GenBank/DDBJ databases">
        <authorList>
            <person name="Nowell W R."/>
        </authorList>
    </citation>
    <scope>NUCLEOTIDE SEQUENCE</scope>
</reference>
<sequence length="319" mass="36870">MTDNSMSFTKDNFNSIIEELENTMQRSQLLASQAHHINTLQTKQIEQCQTTMDKSSKHLKDVEHEIDELQRNFCIRLCCPSKSKKFKSKNSSLIKSQENKSNENLVHIAQDRIYSNDQLQNVDENLQRLQYFNTLIDNEIQDQIQTLVCFRYTTALKMIRSHFFSTAYLLCCTRDCSDISTLSIPGYRISNNNVELVMCLSSDPKCNKPLIQNTVNNPGFGQARLRLTFTQEDPLCEQGLSYSRVSLPFNLTGKAYCKGTSINVTRNHFEFSTCVNQDLAYFVYLAVDSQFRFSISTNGQTSQSDKIFYFYLFENKNSY</sequence>
<feature type="coiled-coil region" evidence="1">
    <location>
        <begin position="10"/>
        <end position="72"/>
    </location>
</feature>
<evidence type="ECO:0000313" key="3">
    <source>
        <dbReference type="Proteomes" id="UP000663874"/>
    </source>
</evidence>
<evidence type="ECO:0000256" key="1">
    <source>
        <dbReference type="SAM" id="Coils"/>
    </source>
</evidence>
<dbReference type="Proteomes" id="UP000663874">
    <property type="component" value="Unassembled WGS sequence"/>
</dbReference>
<dbReference type="EMBL" id="CAJOBE010002511">
    <property type="protein sequence ID" value="CAF3827046.1"/>
    <property type="molecule type" value="Genomic_DNA"/>
</dbReference>
<protein>
    <submittedName>
        <fullName evidence="2">Uncharacterized protein</fullName>
    </submittedName>
</protein>
<evidence type="ECO:0000313" key="2">
    <source>
        <dbReference type="EMBL" id="CAF3827046.1"/>
    </source>
</evidence>
<organism evidence="2 3">
    <name type="scientific">Rotaria sordida</name>
    <dbReference type="NCBI Taxonomy" id="392033"/>
    <lineage>
        <taxon>Eukaryota</taxon>
        <taxon>Metazoa</taxon>
        <taxon>Spiralia</taxon>
        <taxon>Gnathifera</taxon>
        <taxon>Rotifera</taxon>
        <taxon>Eurotatoria</taxon>
        <taxon>Bdelloidea</taxon>
        <taxon>Philodinida</taxon>
        <taxon>Philodinidae</taxon>
        <taxon>Rotaria</taxon>
    </lineage>
</organism>